<proteinExistence type="predicted"/>
<feature type="domain" description="PucR C-terminal helix-turn-helix" evidence="2">
    <location>
        <begin position="462"/>
        <end position="519"/>
    </location>
</feature>
<dbReference type="AlphaFoldDB" id="H5XKX9"/>
<evidence type="ECO:0000313" key="3">
    <source>
        <dbReference type="EMBL" id="EHR61967.1"/>
    </source>
</evidence>
<accession>H5XKX9</accession>
<name>H5XKX9_9PSEU</name>
<evidence type="ECO:0000313" key="4">
    <source>
        <dbReference type="Proteomes" id="UP000002791"/>
    </source>
</evidence>
<keyword evidence="4" id="KW-1185">Reference proteome</keyword>
<dbReference type="PANTHER" id="PTHR33744">
    <property type="entry name" value="CARBOHYDRATE DIACID REGULATOR"/>
    <property type="match status" value="1"/>
</dbReference>
<dbReference type="PANTHER" id="PTHR33744:SF17">
    <property type="entry name" value="CONSERVED PROTEIN"/>
    <property type="match status" value="1"/>
</dbReference>
<dbReference type="InterPro" id="IPR051448">
    <property type="entry name" value="CdaR-like_regulators"/>
</dbReference>
<sequence>MVTLDRLINVLGGYGVRPLAAVPSRAVELHSVVVHDPVASEVPVGDVLLAVGVRDPRRAVELAVTAQATVVLVHAPREPREPTEPTASPGVEREAVETATRCGVAVLLVDSAVAWSQVCGVVYGLVLEGRETEVGRGPSDLFALADAIATTVGGQVTVEDRLSRVVAYSSLQQDADPARLDTILGRRVSEPVRRLFEERGVFRHLVTSSEPLFVAPSPEHGLRGRMVAGVRAGRELLGSVWVTCDEPLTGRRLRALRDGAEAVALHLLRSRVSSDLERQVESELVIQLLEGTPDAAPLCGKLGLPPETFRVVALQAHADDERHAAVLLAYDRATTGFGWSRPGRSTLFGNTVYTVLPCGDDPAPARAWIAELVRDLPDHVTVAAGIGGVCEVTQLPAGRQEADECLALHVTRPGGEPVDYDAAWSEILLQRLRTAAESGRRPRRGPIVELARHDARHNTHYVPTLRAWLEAQGDLGAASAALGVHPNTVRYRMRRMGELVRLELDDPKTRLALVIALAAAG</sequence>
<reference evidence="3 4" key="1">
    <citation type="submission" date="2011-11" db="EMBL/GenBank/DDBJ databases">
        <title>The Noncontiguous Finished sequence of Saccharomonospora cyanea NA-134.</title>
        <authorList>
            <consortium name="US DOE Joint Genome Institute"/>
            <person name="Lucas S."/>
            <person name="Han J."/>
            <person name="Lapidus A."/>
            <person name="Cheng J.-F."/>
            <person name="Goodwin L."/>
            <person name="Pitluck S."/>
            <person name="Peters L."/>
            <person name="Ovchinnikova G."/>
            <person name="Lu M."/>
            <person name="Detter J.C."/>
            <person name="Han C."/>
            <person name="Tapia R."/>
            <person name="Land M."/>
            <person name="Hauser L."/>
            <person name="Kyrpides N."/>
            <person name="Ivanova N."/>
            <person name="Pagani I."/>
            <person name="Brambilla E.-M."/>
            <person name="Klenk H.-P."/>
            <person name="Woyke T."/>
        </authorList>
    </citation>
    <scope>NUCLEOTIDE SEQUENCE [LARGE SCALE GENOMIC DNA]</scope>
    <source>
        <strain evidence="3 4">NA-134</strain>
    </source>
</reference>
<dbReference type="STRING" id="882082.SaccyDRAFT_3128"/>
<dbReference type="InterPro" id="IPR025736">
    <property type="entry name" value="PucR_C-HTH_dom"/>
</dbReference>
<evidence type="ECO:0000256" key="1">
    <source>
        <dbReference type="SAM" id="MobiDB-lite"/>
    </source>
</evidence>
<dbReference type="Proteomes" id="UP000002791">
    <property type="component" value="Chromosome"/>
</dbReference>
<dbReference type="eggNOG" id="COG2508">
    <property type="taxonomic scope" value="Bacteria"/>
</dbReference>
<dbReference type="Gene3D" id="1.10.10.2840">
    <property type="entry name" value="PucR C-terminal helix-turn-helix domain"/>
    <property type="match status" value="1"/>
</dbReference>
<dbReference type="Pfam" id="PF13556">
    <property type="entry name" value="HTH_30"/>
    <property type="match status" value="1"/>
</dbReference>
<evidence type="ECO:0000259" key="2">
    <source>
        <dbReference type="Pfam" id="PF13556"/>
    </source>
</evidence>
<protein>
    <recommendedName>
        <fullName evidence="2">PucR C-terminal helix-turn-helix domain-containing protein</fullName>
    </recommendedName>
</protein>
<gene>
    <name evidence="3" type="ORF">SaccyDRAFT_3128</name>
</gene>
<dbReference type="HOGENOM" id="CLU_017436_7_1_11"/>
<dbReference type="InterPro" id="IPR042070">
    <property type="entry name" value="PucR_C-HTH_sf"/>
</dbReference>
<dbReference type="OrthoDB" id="3190266at2"/>
<dbReference type="RefSeq" id="WP_005457420.1">
    <property type="nucleotide sequence ID" value="NZ_CM001440.1"/>
</dbReference>
<feature type="region of interest" description="Disordered" evidence="1">
    <location>
        <begin position="75"/>
        <end position="94"/>
    </location>
</feature>
<dbReference type="EMBL" id="CM001440">
    <property type="protein sequence ID" value="EHR61967.1"/>
    <property type="molecule type" value="Genomic_DNA"/>
</dbReference>
<organism evidence="3 4">
    <name type="scientific">Saccharomonospora cyanea NA-134</name>
    <dbReference type="NCBI Taxonomy" id="882082"/>
    <lineage>
        <taxon>Bacteria</taxon>
        <taxon>Bacillati</taxon>
        <taxon>Actinomycetota</taxon>
        <taxon>Actinomycetes</taxon>
        <taxon>Pseudonocardiales</taxon>
        <taxon>Pseudonocardiaceae</taxon>
        <taxon>Saccharomonospora</taxon>
    </lineage>
</organism>